<dbReference type="Proteomes" id="UP000008120">
    <property type="component" value="Chromosome"/>
</dbReference>
<organism evidence="6 8">
    <name type="scientific">Caldiarchaeum subterraneum</name>
    <dbReference type="NCBI Taxonomy" id="311458"/>
    <lineage>
        <taxon>Archaea</taxon>
        <taxon>Nitrososphaerota</taxon>
        <taxon>Candidatus Caldarchaeales</taxon>
        <taxon>Candidatus Caldarchaeaceae</taxon>
        <taxon>Candidatus Caldarchaeum</taxon>
    </lineage>
</organism>
<dbReference type="KEGG" id="csu:CSUB_C0527"/>
<dbReference type="Gene3D" id="3.40.50.300">
    <property type="entry name" value="P-loop containing nucleotide triphosphate hydrolases"/>
    <property type="match status" value="2"/>
</dbReference>
<dbReference type="CDD" id="cd03216">
    <property type="entry name" value="ABC_Carb_Monos_I"/>
    <property type="match status" value="1"/>
</dbReference>
<dbReference type="AlphaFoldDB" id="E6N5J7"/>
<dbReference type="GO" id="GO:0005524">
    <property type="term" value="F:ATP binding"/>
    <property type="evidence" value="ECO:0007669"/>
    <property type="project" value="UniProtKB-KW"/>
</dbReference>
<feature type="domain" description="ABC transporter" evidence="5">
    <location>
        <begin position="267"/>
        <end position="511"/>
    </location>
</feature>
<feature type="domain" description="ABC transporter" evidence="5">
    <location>
        <begin position="14"/>
        <end position="250"/>
    </location>
</feature>
<gene>
    <name evidence="7" type="ORF">CSUB_C0527</name>
    <name evidence="6" type="ORF">HGMM_F52E01C11</name>
</gene>
<dbReference type="InterPro" id="IPR027417">
    <property type="entry name" value="P-loop_NTPase"/>
</dbReference>
<keyword evidence="1" id="KW-0813">Transport</keyword>
<dbReference type="Pfam" id="PF00005">
    <property type="entry name" value="ABC_tran"/>
    <property type="match status" value="2"/>
</dbReference>
<reference evidence="6 8" key="2">
    <citation type="journal article" date="2011" name="Nucleic Acids Res.">
        <title>Insights into the evolution of Archaea and eukaryotic protein modifier systems revealed by the genome of a novel archaeal group.</title>
        <authorList>
            <person name="Nunoura T."/>
            <person name="Takaki Y."/>
            <person name="Kakuta J."/>
            <person name="Nishi S."/>
            <person name="Sugahara J."/>
            <person name="Kazama H."/>
            <person name="Chee G."/>
            <person name="Hattori M."/>
            <person name="Kanai A."/>
            <person name="Atomi H."/>
            <person name="Takai K."/>
            <person name="Takami H."/>
        </authorList>
    </citation>
    <scope>NUCLEOTIDE SEQUENCE [LARGE SCALE GENOMIC DNA]</scope>
</reference>
<reference evidence="6 8" key="1">
    <citation type="journal article" date="2005" name="Environ. Microbiol.">
        <title>Genetic and functional properties of uncultivated thermophilic crenarchaeotes from a subsurface gold mine as revealed by analysis of genome fragments.</title>
        <authorList>
            <person name="Nunoura T."/>
            <person name="Hirayama H."/>
            <person name="Takami H."/>
            <person name="Oida H."/>
            <person name="Nishi S."/>
            <person name="Shimamura S."/>
            <person name="Suzuki Y."/>
            <person name="Inagaki F."/>
            <person name="Takai K."/>
            <person name="Nealson K.H."/>
            <person name="Horikoshi K."/>
        </authorList>
    </citation>
    <scope>NUCLEOTIDE SEQUENCE [LARGE SCALE GENOMIC DNA]</scope>
</reference>
<evidence type="ECO:0000313" key="7">
    <source>
        <dbReference type="EMBL" id="BAJ50388.1"/>
    </source>
</evidence>
<dbReference type="CDD" id="cd03215">
    <property type="entry name" value="ABC_Carb_Monos_II"/>
    <property type="match status" value="1"/>
</dbReference>
<sequence>MLGMASQINNNVILEVRGLVKKFPGGVVALDHVDLEMKAGEIHAVLGENGAGKTTLMNILFGMLQPDEGEIYLFGEKVRFRSPLDAINKGIGMVHQHRKLISAHTVFENIILGHPRVGRLIKKSEARAEIEELCRKFGFKIDLDARVWQLSAGEKQLVEIVKNLYRGARILILDEPTSVLTPPEIDAFLDSLRAVSKEKISLMPFVTHKLPEVFAVSHRVTVLRKGKVVKTLYISEASLKSLAEYMVGKDVELSLERPAVPVGKEIIRVENLSALNDKGLVAFKNINFSVYEGEIFGIAGVTGNGQQELVETIYGLRKPLTGRILFQGKDITKTSVLERMKMGIVYIPPERLNFALIGELSLVDNVLMTTYFNQGMSKRGLINYKTAKEYCERVISEFNVVAPSSSTKAAYLSGGNQQKIVLGRVLLSSPKLIIANLPTQGLDIAAENFVRRKLLESKTHGISTILVSEDLDEIMELSDRVAPIYEGVFVKVLQNIDLKKEEVGAMIAGAYSERRGVLA</sequence>
<dbReference type="InterPro" id="IPR050107">
    <property type="entry name" value="ABC_carbohydrate_import_ATPase"/>
</dbReference>
<keyword evidence="3" id="KW-0547">Nucleotide-binding</keyword>
<dbReference type="EMBL" id="AP011841">
    <property type="protein sequence ID" value="BAJ47566.1"/>
    <property type="molecule type" value="Genomic_DNA"/>
</dbReference>
<dbReference type="PANTHER" id="PTHR43790">
    <property type="entry name" value="CARBOHYDRATE TRANSPORT ATP-BINDING PROTEIN MG119-RELATED"/>
    <property type="match status" value="1"/>
</dbReference>
<dbReference type="GO" id="GO:0016887">
    <property type="term" value="F:ATP hydrolysis activity"/>
    <property type="evidence" value="ECO:0007669"/>
    <property type="project" value="InterPro"/>
</dbReference>
<dbReference type="InterPro" id="IPR003439">
    <property type="entry name" value="ABC_transporter-like_ATP-bd"/>
</dbReference>
<protein>
    <submittedName>
        <fullName evidence="6">Sugar ABC transporter ATP-binding protein</fullName>
    </submittedName>
</protein>
<dbReference type="PROSITE" id="PS00211">
    <property type="entry name" value="ABC_TRANSPORTER_1"/>
    <property type="match status" value="2"/>
</dbReference>
<dbReference type="PANTHER" id="PTHR43790:SF9">
    <property type="entry name" value="GALACTOFURANOSE TRANSPORTER ATP-BINDING PROTEIN YTFR"/>
    <property type="match status" value="1"/>
</dbReference>
<dbReference type="InterPro" id="IPR017871">
    <property type="entry name" value="ABC_transporter-like_CS"/>
</dbReference>
<keyword evidence="2" id="KW-0677">Repeat</keyword>
<dbReference type="BioCyc" id="CCAL311458:G131R-535-MONOMER"/>
<evidence type="ECO:0000256" key="1">
    <source>
        <dbReference type="ARBA" id="ARBA00022448"/>
    </source>
</evidence>
<proteinExistence type="predicted"/>
<evidence type="ECO:0000313" key="8">
    <source>
        <dbReference type="Proteomes" id="UP000008120"/>
    </source>
</evidence>
<evidence type="ECO:0000256" key="3">
    <source>
        <dbReference type="ARBA" id="ARBA00022741"/>
    </source>
</evidence>
<evidence type="ECO:0000256" key="4">
    <source>
        <dbReference type="ARBA" id="ARBA00022840"/>
    </source>
</evidence>
<dbReference type="SMART" id="SM00382">
    <property type="entry name" value="AAA"/>
    <property type="match status" value="1"/>
</dbReference>
<name>E6N5J7_CALS0</name>
<evidence type="ECO:0000256" key="2">
    <source>
        <dbReference type="ARBA" id="ARBA00022737"/>
    </source>
</evidence>
<dbReference type="PROSITE" id="PS50893">
    <property type="entry name" value="ABC_TRANSPORTER_2"/>
    <property type="match status" value="2"/>
</dbReference>
<dbReference type="STRING" id="311458.CSUB_C0527"/>
<evidence type="ECO:0000259" key="5">
    <source>
        <dbReference type="PROSITE" id="PS50893"/>
    </source>
</evidence>
<accession>E6N5J7</accession>
<dbReference type="InterPro" id="IPR003593">
    <property type="entry name" value="AAA+_ATPase"/>
</dbReference>
<dbReference type="SUPFAM" id="SSF52540">
    <property type="entry name" value="P-loop containing nucleoside triphosphate hydrolases"/>
    <property type="match status" value="2"/>
</dbReference>
<keyword evidence="4 6" id="KW-0067">ATP-binding</keyword>
<evidence type="ECO:0000313" key="6">
    <source>
        <dbReference type="EMBL" id="BAJ47566.1"/>
    </source>
</evidence>
<dbReference type="EMBL" id="BA000048">
    <property type="protein sequence ID" value="BAJ50388.1"/>
    <property type="molecule type" value="Genomic_DNA"/>
</dbReference>